<dbReference type="InterPro" id="IPR000866">
    <property type="entry name" value="AhpC/TSA"/>
</dbReference>
<accession>A0ABV6KA92</accession>
<dbReference type="InterPro" id="IPR050553">
    <property type="entry name" value="Thioredoxin_ResA/DsbE_sf"/>
</dbReference>
<dbReference type="Proteomes" id="UP001589838">
    <property type="component" value="Unassembled WGS sequence"/>
</dbReference>
<keyword evidence="1" id="KW-1015">Disulfide bond</keyword>
<evidence type="ECO:0000313" key="4">
    <source>
        <dbReference type="Proteomes" id="UP001589838"/>
    </source>
</evidence>
<organism evidence="3 4">
    <name type="scientific">Halalkalibacter kiskunsagensis</name>
    <dbReference type="NCBI Taxonomy" id="1548599"/>
    <lineage>
        <taxon>Bacteria</taxon>
        <taxon>Bacillati</taxon>
        <taxon>Bacillota</taxon>
        <taxon>Bacilli</taxon>
        <taxon>Bacillales</taxon>
        <taxon>Bacillaceae</taxon>
        <taxon>Halalkalibacter</taxon>
    </lineage>
</organism>
<dbReference type="PANTHER" id="PTHR42852">
    <property type="entry name" value="THIOL:DISULFIDE INTERCHANGE PROTEIN DSBE"/>
    <property type="match status" value="1"/>
</dbReference>
<evidence type="ECO:0000256" key="1">
    <source>
        <dbReference type="ARBA" id="ARBA00023157"/>
    </source>
</evidence>
<gene>
    <name evidence="3" type="ORF">ACFFHM_06730</name>
</gene>
<keyword evidence="4" id="KW-1185">Reference proteome</keyword>
<evidence type="ECO:0000259" key="2">
    <source>
        <dbReference type="PROSITE" id="PS51352"/>
    </source>
</evidence>
<dbReference type="EMBL" id="JBHLUX010000017">
    <property type="protein sequence ID" value="MFC0470228.1"/>
    <property type="molecule type" value="Genomic_DNA"/>
</dbReference>
<proteinExistence type="predicted"/>
<reference evidence="3 4" key="1">
    <citation type="submission" date="2024-09" db="EMBL/GenBank/DDBJ databases">
        <authorList>
            <person name="Sun Q."/>
            <person name="Mori K."/>
        </authorList>
    </citation>
    <scope>NUCLEOTIDE SEQUENCE [LARGE SCALE GENOMIC DNA]</scope>
    <source>
        <strain evidence="3 4">NCAIM B.02610</strain>
    </source>
</reference>
<name>A0ABV6KA92_9BACI</name>
<comment type="caution">
    <text evidence="3">The sequence shown here is derived from an EMBL/GenBank/DDBJ whole genome shotgun (WGS) entry which is preliminary data.</text>
</comment>
<sequence>MKQAPYFSLPILNSEHSWSLADASKKVTMLTFWTSWCPDSKRDLHAKHTLYQSMDTQNMEMVMIHVTGRDPGVNVASFLRENEYTFPVLRDEGTMVYDLYQCMGVPTTVLLNEKKEVAFMYHDKATIMDIMKGVAFLISTHY</sequence>
<feature type="domain" description="Thioredoxin" evidence="2">
    <location>
        <begin position="1"/>
        <end position="139"/>
    </location>
</feature>
<dbReference type="InterPro" id="IPR036249">
    <property type="entry name" value="Thioredoxin-like_sf"/>
</dbReference>
<dbReference type="Gene3D" id="3.40.30.10">
    <property type="entry name" value="Glutaredoxin"/>
    <property type="match status" value="1"/>
</dbReference>
<protein>
    <submittedName>
        <fullName evidence="3">TlpA disulfide reductase family protein</fullName>
    </submittedName>
</protein>
<dbReference type="Pfam" id="PF00578">
    <property type="entry name" value="AhpC-TSA"/>
    <property type="match status" value="1"/>
</dbReference>
<dbReference type="PANTHER" id="PTHR42852:SF17">
    <property type="entry name" value="THIOREDOXIN-LIKE PROTEIN HI_1115"/>
    <property type="match status" value="1"/>
</dbReference>
<dbReference type="CDD" id="cd02966">
    <property type="entry name" value="TlpA_like_family"/>
    <property type="match status" value="1"/>
</dbReference>
<dbReference type="PROSITE" id="PS51352">
    <property type="entry name" value="THIOREDOXIN_2"/>
    <property type="match status" value="1"/>
</dbReference>
<dbReference type="SUPFAM" id="SSF52833">
    <property type="entry name" value="Thioredoxin-like"/>
    <property type="match status" value="1"/>
</dbReference>
<dbReference type="InterPro" id="IPR013766">
    <property type="entry name" value="Thioredoxin_domain"/>
</dbReference>
<evidence type="ECO:0000313" key="3">
    <source>
        <dbReference type="EMBL" id="MFC0470228.1"/>
    </source>
</evidence>
<dbReference type="RefSeq" id="WP_335958943.1">
    <property type="nucleotide sequence ID" value="NZ_JAXBLX010000003.1"/>
</dbReference>